<name>A0AAE1PF14_9EUCA</name>
<dbReference type="AlphaFoldDB" id="A0AAE1PF14"/>
<dbReference type="EMBL" id="JAWZYT010002002">
    <property type="protein sequence ID" value="KAK4307455.1"/>
    <property type="molecule type" value="Genomic_DNA"/>
</dbReference>
<proteinExistence type="predicted"/>
<comment type="caution">
    <text evidence="2">The sequence shown here is derived from an EMBL/GenBank/DDBJ whole genome shotgun (WGS) entry which is preliminary data.</text>
</comment>
<accession>A0AAE1PF14</accession>
<keyword evidence="3" id="KW-1185">Reference proteome</keyword>
<evidence type="ECO:0000313" key="2">
    <source>
        <dbReference type="EMBL" id="KAK4307455.1"/>
    </source>
</evidence>
<feature type="compositionally biased region" description="Basic and acidic residues" evidence="1">
    <location>
        <begin position="154"/>
        <end position="170"/>
    </location>
</feature>
<dbReference type="Proteomes" id="UP001292094">
    <property type="component" value="Unassembled WGS sequence"/>
</dbReference>
<feature type="compositionally biased region" description="Basic and acidic residues" evidence="1">
    <location>
        <begin position="87"/>
        <end position="103"/>
    </location>
</feature>
<feature type="region of interest" description="Disordered" evidence="1">
    <location>
        <begin position="32"/>
        <end position="70"/>
    </location>
</feature>
<evidence type="ECO:0000313" key="3">
    <source>
        <dbReference type="Proteomes" id="UP001292094"/>
    </source>
</evidence>
<feature type="region of interest" description="Disordered" evidence="1">
    <location>
        <begin position="84"/>
        <end position="185"/>
    </location>
</feature>
<reference evidence="2" key="1">
    <citation type="submission" date="2023-11" db="EMBL/GenBank/DDBJ databases">
        <title>Genome assemblies of two species of porcelain crab, Petrolisthes cinctipes and Petrolisthes manimaculis (Anomura: Porcellanidae).</title>
        <authorList>
            <person name="Angst P."/>
        </authorList>
    </citation>
    <scope>NUCLEOTIDE SEQUENCE</scope>
    <source>
        <strain evidence="2">PB745_02</strain>
        <tissue evidence="2">Gill</tissue>
    </source>
</reference>
<evidence type="ECO:0000256" key="1">
    <source>
        <dbReference type="SAM" id="MobiDB-lite"/>
    </source>
</evidence>
<feature type="compositionally biased region" description="Basic and acidic residues" evidence="1">
    <location>
        <begin position="32"/>
        <end position="54"/>
    </location>
</feature>
<sequence length="185" mass="20642">MAREVPRVGFRQTASKPSFLALVHAFLRRAEDSSEFRASGEDLCRSRTQGEHTWHASGSKPSEDQQSAWREHWRWPSVEILTLQPGTEHREGPDCWVLGRREPGTVPNQPRTSPHGGRDKLEGTEGAPLFNHAGRGCEERGRGSGRRRQSNQKEGGEEKLDGRPEGEGHGEGVGIRNQEPPPQRS</sequence>
<organism evidence="2 3">
    <name type="scientific">Petrolisthes manimaculis</name>
    <dbReference type="NCBI Taxonomy" id="1843537"/>
    <lineage>
        <taxon>Eukaryota</taxon>
        <taxon>Metazoa</taxon>
        <taxon>Ecdysozoa</taxon>
        <taxon>Arthropoda</taxon>
        <taxon>Crustacea</taxon>
        <taxon>Multicrustacea</taxon>
        <taxon>Malacostraca</taxon>
        <taxon>Eumalacostraca</taxon>
        <taxon>Eucarida</taxon>
        <taxon>Decapoda</taxon>
        <taxon>Pleocyemata</taxon>
        <taxon>Anomura</taxon>
        <taxon>Galatheoidea</taxon>
        <taxon>Porcellanidae</taxon>
        <taxon>Petrolisthes</taxon>
    </lineage>
</organism>
<gene>
    <name evidence="2" type="ORF">Pmani_020783</name>
</gene>
<protein>
    <submittedName>
        <fullName evidence="2">Uncharacterized protein</fullName>
    </submittedName>
</protein>